<dbReference type="GO" id="GO:0005829">
    <property type="term" value="C:cytosol"/>
    <property type="evidence" value="ECO:0007669"/>
    <property type="project" value="TreeGrafter"/>
</dbReference>
<protein>
    <recommendedName>
        <fullName evidence="8">Benzoylformate decarboxylase</fullName>
    </recommendedName>
</protein>
<evidence type="ECO:0008006" key="8">
    <source>
        <dbReference type="Google" id="ProtNLM"/>
    </source>
</evidence>
<name>A0A2V1E1G2_9PLEO</name>
<evidence type="ECO:0000256" key="4">
    <source>
        <dbReference type="ARBA" id="ARBA00023242"/>
    </source>
</evidence>
<evidence type="ECO:0000256" key="5">
    <source>
        <dbReference type="SAM" id="MobiDB-lite"/>
    </source>
</evidence>
<evidence type="ECO:0000256" key="2">
    <source>
        <dbReference type="ARBA" id="ARBA00004496"/>
    </source>
</evidence>
<feature type="region of interest" description="Disordered" evidence="5">
    <location>
        <begin position="218"/>
        <end position="259"/>
    </location>
</feature>
<evidence type="ECO:0000313" key="7">
    <source>
        <dbReference type="Proteomes" id="UP000244855"/>
    </source>
</evidence>
<dbReference type="Pfam" id="PF03517">
    <property type="entry name" value="Voldacs"/>
    <property type="match status" value="1"/>
</dbReference>
<feature type="compositionally biased region" description="Basic and acidic residues" evidence="5">
    <location>
        <begin position="249"/>
        <end position="259"/>
    </location>
</feature>
<dbReference type="OrthoDB" id="19714at2759"/>
<dbReference type="GO" id="GO:0000387">
    <property type="term" value="P:spliceosomal snRNP assembly"/>
    <property type="evidence" value="ECO:0007669"/>
    <property type="project" value="TreeGrafter"/>
</dbReference>
<dbReference type="GO" id="GO:0005681">
    <property type="term" value="C:spliceosomal complex"/>
    <property type="evidence" value="ECO:0007669"/>
    <property type="project" value="TreeGrafter"/>
</dbReference>
<dbReference type="InterPro" id="IPR011993">
    <property type="entry name" value="PH-like_dom_sf"/>
</dbReference>
<evidence type="ECO:0000313" key="6">
    <source>
        <dbReference type="EMBL" id="PVI04367.1"/>
    </source>
</evidence>
<proteinExistence type="predicted"/>
<accession>A0A2V1E1G2</accession>
<organism evidence="6 7">
    <name type="scientific">Periconia macrospinosa</name>
    <dbReference type="NCBI Taxonomy" id="97972"/>
    <lineage>
        <taxon>Eukaryota</taxon>
        <taxon>Fungi</taxon>
        <taxon>Dikarya</taxon>
        <taxon>Ascomycota</taxon>
        <taxon>Pezizomycotina</taxon>
        <taxon>Dothideomycetes</taxon>
        <taxon>Pleosporomycetidae</taxon>
        <taxon>Pleosporales</taxon>
        <taxon>Massarineae</taxon>
        <taxon>Periconiaceae</taxon>
        <taxon>Periconia</taxon>
    </lineage>
</organism>
<gene>
    <name evidence="6" type="ORF">DM02DRAFT_586349</name>
</gene>
<reference evidence="6 7" key="1">
    <citation type="journal article" date="2018" name="Sci. Rep.">
        <title>Comparative genomics provides insights into the lifestyle and reveals functional heterogeneity of dark septate endophytic fungi.</title>
        <authorList>
            <person name="Knapp D.G."/>
            <person name="Nemeth J.B."/>
            <person name="Barry K."/>
            <person name="Hainaut M."/>
            <person name="Henrissat B."/>
            <person name="Johnson J."/>
            <person name="Kuo A."/>
            <person name="Lim J.H.P."/>
            <person name="Lipzen A."/>
            <person name="Nolan M."/>
            <person name="Ohm R.A."/>
            <person name="Tamas L."/>
            <person name="Grigoriev I.V."/>
            <person name="Spatafora J.W."/>
            <person name="Nagy L.G."/>
            <person name="Kovacs G.M."/>
        </authorList>
    </citation>
    <scope>NUCLEOTIDE SEQUENCE [LARGE SCALE GENOMIC DNA]</scope>
    <source>
        <strain evidence="6 7">DSE2036</strain>
    </source>
</reference>
<evidence type="ECO:0000256" key="1">
    <source>
        <dbReference type="ARBA" id="ARBA00004123"/>
    </source>
</evidence>
<dbReference type="InterPro" id="IPR039924">
    <property type="entry name" value="ICln/Lot5/Saf5"/>
</dbReference>
<dbReference type="GO" id="GO:0034715">
    <property type="term" value="C:pICln-Sm protein complex"/>
    <property type="evidence" value="ECO:0007669"/>
    <property type="project" value="TreeGrafter"/>
</dbReference>
<dbReference type="PANTHER" id="PTHR21399:SF0">
    <property type="entry name" value="METHYLOSOME SUBUNIT PICLN"/>
    <property type="match status" value="1"/>
</dbReference>
<dbReference type="GO" id="GO:0045292">
    <property type="term" value="P:mRNA cis splicing, via spliceosome"/>
    <property type="evidence" value="ECO:0007669"/>
    <property type="project" value="TreeGrafter"/>
</dbReference>
<keyword evidence="7" id="KW-1185">Reference proteome</keyword>
<feature type="region of interest" description="Disordered" evidence="5">
    <location>
        <begin position="1"/>
        <end position="24"/>
    </location>
</feature>
<dbReference type="Proteomes" id="UP000244855">
    <property type="component" value="Unassembled WGS sequence"/>
</dbReference>
<keyword evidence="4" id="KW-0539">Nucleus</keyword>
<keyword evidence="3" id="KW-0963">Cytoplasm</keyword>
<dbReference type="PANTHER" id="PTHR21399">
    <property type="entry name" value="CHLORIDE CONDUCTANCE REGULATORY PROTEIN ICLN"/>
    <property type="match status" value="1"/>
</dbReference>
<dbReference type="AlphaFoldDB" id="A0A2V1E1G2"/>
<dbReference type="EMBL" id="KZ805322">
    <property type="protein sequence ID" value="PVI04367.1"/>
    <property type="molecule type" value="Genomic_DNA"/>
</dbReference>
<dbReference type="Gene3D" id="2.30.29.30">
    <property type="entry name" value="Pleckstrin-homology domain (PH domain)/Phosphotyrosine-binding domain (PTB)"/>
    <property type="match status" value="1"/>
</dbReference>
<sequence length="259" mass="28120">MSIQHLRSMPKAADFTPLQEHQEQTPSTFFGAKPVLHAHYSGLSLSAPAAQLKEHAVFAMFASSTPDDSENALVQNIEIWVNSEDLILYENSPNNTGVKIPYPSIALHATLKHDESTEALLLNVSLNDASTVNSAEEICVLELRILPPGVSHSRPQNDCIKEIYAAMNTCADLHPDPDDGDEDGMFDETAPGATGWITAENMGDFMDADGNFTGTVIGGEEELGPGAGTVRQREEDESHDGQNGVNGEQHQDKYQRTAF</sequence>
<comment type="subcellular location">
    <subcellularLocation>
        <location evidence="2">Cytoplasm</location>
    </subcellularLocation>
    <subcellularLocation>
        <location evidence="1">Nucleus</location>
    </subcellularLocation>
</comment>
<evidence type="ECO:0000256" key="3">
    <source>
        <dbReference type="ARBA" id="ARBA00022490"/>
    </source>
</evidence>
<feature type="compositionally biased region" description="Basic and acidic residues" evidence="5">
    <location>
        <begin position="231"/>
        <end position="240"/>
    </location>
</feature>